<reference evidence="3 4" key="1">
    <citation type="submission" date="2021-07" db="EMBL/GenBank/DDBJ databases">
        <title>The Aristolochia fimbriata genome: insights into angiosperm evolution, floral development and chemical biosynthesis.</title>
        <authorList>
            <person name="Jiao Y."/>
        </authorList>
    </citation>
    <scope>NUCLEOTIDE SEQUENCE [LARGE SCALE GENOMIC DNA]</scope>
    <source>
        <strain evidence="3">IBCAS-2021</strain>
        <tissue evidence="3">Leaf</tissue>
    </source>
</reference>
<organism evidence="3 4">
    <name type="scientific">Aristolochia fimbriata</name>
    <name type="common">White veined hardy Dutchman's pipe vine</name>
    <dbReference type="NCBI Taxonomy" id="158543"/>
    <lineage>
        <taxon>Eukaryota</taxon>
        <taxon>Viridiplantae</taxon>
        <taxon>Streptophyta</taxon>
        <taxon>Embryophyta</taxon>
        <taxon>Tracheophyta</taxon>
        <taxon>Spermatophyta</taxon>
        <taxon>Magnoliopsida</taxon>
        <taxon>Magnoliidae</taxon>
        <taxon>Piperales</taxon>
        <taxon>Aristolochiaceae</taxon>
        <taxon>Aristolochia</taxon>
    </lineage>
</organism>
<dbReference type="Proteomes" id="UP000825729">
    <property type="component" value="Unassembled WGS sequence"/>
</dbReference>
<evidence type="ECO:0008006" key="5">
    <source>
        <dbReference type="Google" id="ProtNLM"/>
    </source>
</evidence>
<dbReference type="GO" id="GO:0080044">
    <property type="term" value="F:quercetin 7-O-glucosyltransferase activity"/>
    <property type="evidence" value="ECO:0007669"/>
    <property type="project" value="TreeGrafter"/>
</dbReference>
<dbReference type="InterPro" id="IPR002213">
    <property type="entry name" value="UDP_glucos_trans"/>
</dbReference>
<name>A0AAV7DVB4_ARIFI</name>
<dbReference type="GO" id="GO:0080043">
    <property type="term" value="F:quercetin 3-O-glucosyltransferase activity"/>
    <property type="evidence" value="ECO:0007669"/>
    <property type="project" value="TreeGrafter"/>
</dbReference>
<gene>
    <name evidence="3" type="ORF">H6P81_020752</name>
</gene>
<evidence type="ECO:0000313" key="3">
    <source>
        <dbReference type="EMBL" id="KAG9440587.1"/>
    </source>
</evidence>
<dbReference type="FunFam" id="3.40.50.2000:FF:000108">
    <property type="entry name" value="UDP-glycosyltransferase 83A1"/>
    <property type="match status" value="2"/>
</dbReference>
<evidence type="ECO:0000313" key="4">
    <source>
        <dbReference type="Proteomes" id="UP000825729"/>
    </source>
</evidence>
<proteinExistence type="inferred from homology"/>
<comment type="similarity">
    <text evidence="1">Belongs to the UDP-glycosyltransferase family.</text>
</comment>
<dbReference type="Pfam" id="PF00201">
    <property type="entry name" value="UDPGT"/>
    <property type="match status" value="2"/>
</dbReference>
<accession>A0AAV7DVB4</accession>
<evidence type="ECO:0000256" key="2">
    <source>
        <dbReference type="ARBA" id="ARBA00022679"/>
    </source>
</evidence>
<evidence type="ECO:0000256" key="1">
    <source>
        <dbReference type="ARBA" id="ARBA00009995"/>
    </source>
</evidence>
<dbReference type="PANTHER" id="PTHR11926:SF1412">
    <property type="entry name" value="UDP-GLYCOSYLTRANSFERASE 83A1-LIKE"/>
    <property type="match status" value="1"/>
</dbReference>
<dbReference type="PANTHER" id="PTHR11926">
    <property type="entry name" value="GLUCOSYL/GLUCURONOSYL TRANSFERASES"/>
    <property type="match status" value="1"/>
</dbReference>
<dbReference type="EMBL" id="JAINDJ010000008">
    <property type="protein sequence ID" value="KAG9440587.1"/>
    <property type="molecule type" value="Genomic_DNA"/>
</dbReference>
<sequence length="909" mass="100998">MGKPHAVVVPLPAQGHVLPLMELSNRLVERGFRVTLLCTEFDHARMMAAAPHKESQSQQDLEGLCFVTVPDGLGSDDDRSDGAKLTEFIIGDFKRLIEDRLRKIHDRGEDKISCVIADLCAFAAVSVAKEMGVPGVGFSSSSLGSIAQSAHIPKLLESGIIDSNGEPRFENQTIQLSPTVPEMSTSHFWWSCFNEAMSRNVAFRVALEATKTVTLVDEILCNSFAGIEAPALDLIPKAIPIGPLLSPNRTVSKPAGHFWAEDSSCLKWLDQQQERSVIYVAFGSFTILNQTQFQELAAGLERSGWPFLWVVRPNLMSSSTAVYPEDFLNRLGNRGKIVSWAPQQKVLSHPAIACFLSHCGWNSTMEGLCNGVPFLCWPYFADQILNQNYICKVWKIGFELKPNEDGIVKREEIQRKIEDLLCDEGIKIRAMKIKDMAEESVETRMGKKPHAVVVPLPAQGHVLPIMELSHRLVERGFRVTLLCTEFDHARMISAAQRNESQSQSQQGIEGISFATFPDGLELEDDRGDALKLSEFFTGSYPRLIEDLLSKIQEREEDKICCVIADLCSPAALSVAKEMGVPRVGFWSASLGTLAQVLHISEAPRVRNHRRQRLQDQIIQLSPTMPGMSASYLWWNCFSDPMIRNGSFKLIPGTTQTVTLIDEILCNSFAGIEATALDLIPKAIPIGPLLSSNRTVSKIGGHFWADDSSCLAWLDQQQERSVIYVAFGSFAILNQAQFEELGAGLEQTGRPFLWVVRPNLMSGSAVVYPEDFLHRLGTRGKIVSWAPQQKVLSHPAVACFMSHCGWNSTMEGLSNGVPFLCWPYFADQILNQNYICEVWKVGVELKPDEDGTVKREEIRAKTQDLLSDQGVKARAMRIKEMAEETAGVFGNSVRNFDEIVEKIKRLGGIS</sequence>
<keyword evidence="4" id="KW-1185">Reference proteome</keyword>
<dbReference type="SUPFAM" id="SSF53756">
    <property type="entry name" value="UDP-Glycosyltransferase/glycogen phosphorylase"/>
    <property type="match status" value="2"/>
</dbReference>
<keyword evidence="2" id="KW-0808">Transferase</keyword>
<dbReference type="FunFam" id="3.40.50.2000:FF:000061">
    <property type="entry name" value="UDP-glycosyltransferase 83A1"/>
    <property type="match status" value="2"/>
</dbReference>
<protein>
    <recommendedName>
        <fullName evidence="5">UDP-glycosyltransferase 1</fullName>
    </recommendedName>
</protein>
<comment type="caution">
    <text evidence="3">The sequence shown here is derived from an EMBL/GenBank/DDBJ whole genome shotgun (WGS) entry which is preliminary data.</text>
</comment>
<dbReference type="AlphaFoldDB" id="A0AAV7DVB4"/>
<dbReference type="CDD" id="cd03784">
    <property type="entry name" value="GT1_Gtf-like"/>
    <property type="match status" value="2"/>
</dbReference>
<dbReference type="Gene3D" id="3.40.50.2000">
    <property type="entry name" value="Glycogen Phosphorylase B"/>
    <property type="match status" value="4"/>
</dbReference>